<evidence type="ECO:0000256" key="2">
    <source>
        <dbReference type="SAM" id="Phobius"/>
    </source>
</evidence>
<organism evidence="3 4">
    <name type="scientific">Exidia glandulosa HHB12029</name>
    <dbReference type="NCBI Taxonomy" id="1314781"/>
    <lineage>
        <taxon>Eukaryota</taxon>
        <taxon>Fungi</taxon>
        <taxon>Dikarya</taxon>
        <taxon>Basidiomycota</taxon>
        <taxon>Agaricomycotina</taxon>
        <taxon>Agaricomycetes</taxon>
        <taxon>Auriculariales</taxon>
        <taxon>Exidiaceae</taxon>
        <taxon>Exidia</taxon>
    </lineage>
</organism>
<keyword evidence="2" id="KW-0472">Membrane</keyword>
<evidence type="ECO:0000256" key="1">
    <source>
        <dbReference type="SAM" id="MobiDB-lite"/>
    </source>
</evidence>
<dbReference type="AlphaFoldDB" id="A0A165DTZ1"/>
<dbReference type="Proteomes" id="UP000077266">
    <property type="component" value="Unassembled WGS sequence"/>
</dbReference>
<protein>
    <submittedName>
        <fullName evidence="3">Uncharacterized protein</fullName>
    </submittedName>
</protein>
<reference evidence="3 4" key="1">
    <citation type="journal article" date="2016" name="Mol. Biol. Evol.">
        <title>Comparative Genomics of Early-Diverging Mushroom-Forming Fungi Provides Insights into the Origins of Lignocellulose Decay Capabilities.</title>
        <authorList>
            <person name="Nagy L.G."/>
            <person name="Riley R."/>
            <person name="Tritt A."/>
            <person name="Adam C."/>
            <person name="Daum C."/>
            <person name="Floudas D."/>
            <person name="Sun H."/>
            <person name="Yadav J.S."/>
            <person name="Pangilinan J."/>
            <person name="Larsson K.H."/>
            <person name="Matsuura K."/>
            <person name="Barry K."/>
            <person name="Labutti K."/>
            <person name="Kuo R."/>
            <person name="Ohm R.A."/>
            <person name="Bhattacharya S.S."/>
            <person name="Shirouzu T."/>
            <person name="Yoshinaga Y."/>
            <person name="Martin F.M."/>
            <person name="Grigoriev I.V."/>
            <person name="Hibbett D.S."/>
        </authorList>
    </citation>
    <scope>NUCLEOTIDE SEQUENCE [LARGE SCALE GENOMIC DNA]</scope>
    <source>
        <strain evidence="3 4">HHB12029</strain>
    </source>
</reference>
<sequence length="288" mass="30691">MESRQDHGLVQFTLDSLPSTTISAYSDAPHCGALFAASGLDGSKTHVVSATLSAPDPASTWNDTYMQLFAVQYDPGTPSSTPLHDSVSASKTSKPTPTDVPVLRSEQSFSTGAIIGVTVASFLLAFGLFVLGVWLFIRWRRTHRQPKFKRVPDDRNEEHWDGTEKPRKVQRERVGRHRCILSEAEPVPFLLYGQGQGGSSAPGSRSATPVPLPPLPPSHAARPSFSSTASYQPAANANTYQPTPYVVLASGPPAAMGKSRHGLGAGSTSTLAPSGGGWRTPDDLPPAY</sequence>
<feature type="transmembrane region" description="Helical" evidence="2">
    <location>
        <begin position="113"/>
        <end position="137"/>
    </location>
</feature>
<evidence type="ECO:0000313" key="4">
    <source>
        <dbReference type="Proteomes" id="UP000077266"/>
    </source>
</evidence>
<feature type="region of interest" description="Disordered" evidence="1">
    <location>
        <begin position="79"/>
        <end position="100"/>
    </location>
</feature>
<accession>A0A165DTZ1</accession>
<keyword evidence="2" id="KW-0812">Transmembrane</keyword>
<feature type="region of interest" description="Disordered" evidence="1">
    <location>
        <begin position="192"/>
        <end position="230"/>
    </location>
</feature>
<feature type="compositionally biased region" description="Polar residues" evidence="1">
    <location>
        <begin position="79"/>
        <end position="96"/>
    </location>
</feature>
<evidence type="ECO:0000313" key="3">
    <source>
        <dbReference type="EMBL" id="KZV85352.1"/>
    </source>
</evidence>
<name>A0A165DTZ1_EXIGL</name>
<gene>
    <name evidence="3" type="ORF">EXIGLDRAFT_726256</name>
</gene>
<keyword evidence="4" id="KW-1185">Reference proteome</keyword>
<dbReference type="InParanoid" id="A0A165DTZ1"/>
<feature type="region of interest" description="Disordered" evidence="1">
    <location>
        <begin position="250"/>
        <end position="288"/>
    </location>
</feature>
<proteinExistence type="predicted"/>
<dbReference type="EMBL" id="KV426191">
    <property type="protein sequence ID" value="KZV85352.1"/>
    <property type="molecule type" value="Genomic_DNA"/>
</dbReference>
<keyword evidence="2" id="KW-1133">Transmembrane helix</keyword>
<feature type="region of interest" description="Disordered" evidence="1">
    <location>
        <begin position="152"/>
        <end position="171"/>
    </location>
</feature>